<proteinExistence type="predicted"/>
<keyword evidence="1" id="KW-0596">Phosphopantetheine</keyword>
<comment type="caution">
    <text evidence="6">The sequence shown here is derived from an EMBL/GenBank/DDBJ whole genome shotgun (WGS) entry which is preliminary data.</text>
</comment>
<accession>A0A1V1PF41</accession>
<feature type="domain" description="Malonyl-CoA:ACP transacylase (MAT)" evidence="5">
    <location>
        <begin position="32"/>
        <end position="332"/>
    </location>
</feature>
<dbReference type="GO" id="GO:0004312">
    <property type="term" value="F:fatty acid synthase activity"/>
    <property type="evidence" value="ECO:0007669"/>
    <property type="project" value="TreeGrafter"/>
</dbReference>
<keyword evidence="4" id="KW-0472">Membrane</keyword>
<dbReference type="AlphaFoldDB" id="A0A1V1PF41"/>
<dbReference type="GO" id="GO:0005886">
    <property type="term" value="C:plasma membrane"/>
    <property type="evidence" value="ECO:0007669"/>
    <property type="project" value="TreeGrafter"/>
</dbReference>
<dbReference type="GO" id="GO:0005737">
    <property type="term" value="C:cytoplasm"/>
    <property type="evidence" value="ECO:0007669"/>
    <property type="project" value="TreeGrafter"/>
</dbReference>
<sequence>MDDLIDHLQHHTTNKCVIFHNQTNTRPLLAWLFTGQGSQYAGMGKELYRQYHVFRDAVNTCCHHLQNEFPESILDVIGYSNTPEHPDLINNTIYTQTTLFILEYALARLWETWGGVPDIVMGHSIGEYVGACIAGVFSLEEGLKLVSNRAKLMQSLPKNGAMAVVFASKPTVQKYIYDYQYEKDISIAAVNGPENIVISGKDDSVNQMIERLKTNNIVSLLLNVSHAFHSSLMTPMVSQFEQIANTIQFKAPQLKIVSNITGKIVTDEMSTASYWVDHIIKPVQFYPSIETIHKEQCHMFLEIGPKPILSGMGSRCLPDSKIKWMPSLTPDNPNLQLMKTLSGLYVNGVDIHWKNLFSKEYIPTINLPTYAFQRKKYWLKELDDQNKKMKSRTDPIHPFLKINQRHPLMIFSLRLLLICFLHRNLIFLIIQYWIILFFQQVVLSRCLLLLPMKCLVKVLF</sequence>
<evidence type="ECO:0000256" key="3">
    <source>
        <dbReference type="ARBA" id="ARBA00022679"/>
    </source>
</evidence>
<feature type="transmembrane region" description="Helical" evidence="4">
    <location>
        <begin position="432"/>
        <end position="450"/>
    </location>
</feature>
<dbReference type="PANTHER" id="PTHR43775">
    <property type="entry name" value="FATTY ACID SYNTHASE"/>
    <property type="match status" value="1"/>
</dbReference>
<evidence type="ECO:0000256" key="1">
    <source>
        <dbReference type="ARBA" id="ARBA00022450"/>
    </source>
</evidence>
<dbReference type="SUPFAM" id="SSF55048">
    <property type="entry name" value="Probable ACP-binding domain of malonyl-CoA ACP transacylase"/>
    <property type="match status" value="1"/>
</dbReference>
<name>A0A1V1PF41_9BACT</name>
<dbReference type="PANTHER" id="PTHR43775:SF37">
    <property type="entry name" value="SI:DKEY-61P9.11"/>
    <property type="match status" value="1"/>
</dbReference>
<reference evidence="7" key="1">
    <citation type="submission" date="2012-11" db="EMBL/GenBank/DDBJ databases">
        <authorList>
            <person name="Lucero-Rivera Y.E."/>
            <person name="Tovar-Ramirez D."/>
        </authorList>
    </citation>
    <scope>NUCLEOTIDE SEQUENCE [LARGE SCALE GENOMIC DNA]</scope>
    <source>
        <strain evidence="7">Araruama</strain>
    </source>
</reference>
<evidence type="ECO:0000313" key="7">
    <source>
        <dbReference type="Proteomes" id="UP000189670"/>
    </source>
</evidence>
<dbReference type="Gene3D" id="3.40.366.10">
    <property type="entry name" value="Malonyl-Coenzyme A Acyl Carrier Protein, domain 2"/>
    <property type="match status" value="1"/>
</dbReference>
<dbReference type="SMART" id="SM00827">
    <property type="entry name" value="PKS_AT"/>
    <property type="match status" value="1"/>
</dbReference>
<protein>
    <recommendedName>
        <fullName evidence="5">Malonyl-CoA:ACP transacylase (MAT) domain-containing protein</fullName>
    </recommendedName>
</protein>
<keyword evidence="3" id="KW-0808">Transferase</keyword>
<dbReference type="InterPro" id="IPR016035">
    <property type="entry name" value="Acyl_Trfase/lysoPLipase"/>
</dbReference>
<dbReference type="GO" id="GO:0006633">
    <property type="term" value="P:fatty acid biosynthetic process"/>
    <property type="evidence" value="ECO:0007669"/>
    <property type="project" value="TreeGrafter"/>
</dbReference>
<dbReference type="InterPro" id="IPR050091">
    <property type="entry name" value="PKS_NRPS_Biosynth_Enz"/>
</dbReference>
<evidence type="ECO:0000256" key="4">
    <source>
        <dbReference type="SAM" id="Phobius"/>
    </source>
</evidence>
<keyword evidence="4" id="KW-0812">Transmembrane</keyword>
<gene>
    <name evidence="6" type="ORF">OMM_00892</name>
</gene>
<dbReference type="SUPFAM" id="SSF52151">
    <property type="entry name" value="FabD/lysophospholipase-like"/>
    <property type="match status" value="1"/>
</dbReference>
<dbReference type="GO" id="GO:0071770">
    <property type="term" value="P:DIM/DIP cell wall layer assembly"/>
    <property type="evidence" value="ECO:0007669"/>
    <property type="project" value="TreeGrafter"/>
</dbReference>
<dbReference type="FunFam" id="3.40.366.10:FF:000002">
    <property type="entry name" value="Probable polyketide synthase 2"/>
    <property type="match status" value="1"/>
</dbReference>
<evidence type="ECO:0000256" key="2">
    <source>
        <dbReference type="ARBA" id="ARBA00022553"/>
    </source>
</evidence>
<dbReference type="Gene3D" id="3.30.70.3290">
    <property type="match status" value="1"/>
</dbReference>
<dbReference type="InterPro" id="IPR014043">
    <property type="entry name" value="Acyl_transferase_dom"/>
</dbReference>
<evidence type="ECO:0000313" key="6">
    <source>
        <dbReference type="EMBL" id="ETR73529.1"/>
    </source>
</evidence>
<dbReference type="Pfam" id="PF00698">
    <property type="entry name" value="Acyl_transf_1"/>
    <property type="match status" value="1"/>
</dbReference>
<organism evidence="6 7">
    <name type="scientific">Candidatus Magnetoglobus multicellularis str. Araruama</name>
    <dbReference type="NCBI Taxonomy" id="890399"/>
    <lineage>
        <taxon>Bacteria</taxon>
        <taxon>Pseudomonadati</taxon>
        <taxon>Thermodesulfobacteriota</taxon>
        <taxon>Desulfobacteria</taxon>
        <taxon>Desulfobacterales</taxon>
        <taxon>Desulfobacteraceae</taxon>
        <taxon>Candidatus Magnetoglobus</taxon>
    </lineage>
</organism>
<dbReference type="EMBL" id="ATBP01000054">
    <property type="protein sequence ID" value="ETR73529.1"/>
    <property type="molecule type" value="Genomic_DNA"/>
</dbReference>
<dbReference type="InterPro" id="IPR001227">
    <property type="entry name" value="Ac_transferase_dom_sf"/>
</dbReference>
<keyword evidence="4" id="KW-1133">Transmembrane helix</keyword>
<evidence type="ECO:0000259" key="5">
    <source>
        <dbReference type="SMART" id="SM00827"/>
    </source>
</evidence>
<dbReference type="InterPro" id="IPR016036">
    <property type="entry name" value="Malonyl_transacylase_ACP-bd"/>
</dbReference>
<dbReference type="Proteomes" id="UP000189670">
    <property type="component" value="Unassembled WGS sequence"/>
</dbReference>
<keyword evidence="2" id="KW-0597">Phosphoprotein</keyword>